<accession>A0A1M5WAK2</accession>
<gene>
    <name evidence="2" type="ORF">SAMN02745180_01148</name>
</gene>
<dbReference type="CDD" id="cd07750">
    <property type="entry name" value="PolyPPase_VTC_like"/>
    <property type="match status" value="1"/>
</dbReference>
<dbReference type="Proteomes" id="UP000184389">
    <property type="component" value="Unassembled WGS sequence"/>
</dbReference>
<feature type="domain" description="VTC" evidence="1">
    <location>
        <begin position="5"/>
        <end position="222"/>
    </location>
</feature>
<organism evidence="2 3">
    <name type="scientific">Sporanaerobacter acetigenes DSM 13106</name>
    <dbReference type="NCBI Taxonomy" id="1123281"/>
    <lineage>
        <taxon>Bacteria</taxon>
        <taxon>Bacillati</taxon>
        <taxon>Bacillota</taxon>
        <taxon>Tissierellia</taxon>
        <taxon>Tissierellales</taxon>
        <taxon>Sporanaerobacteraceae</taxon>
        <taxon>Sporanaerobacter</taxon>
    </lineage>
</organism>
<dbReference type="Gene3D" id="3.20.100.30">
    <property type="entry name" value="VTC, catalytic tunnel domain"/>
    <property type="match status" value="1"/>
</dbReference>
<evidence type="ECO:0000259" key="1">
    <source>
        <dbReference type="Pfam" id="PF09359"/>
    </source>
</evidence>
<dbReference type="InterPro" id="IPR042267">
    <property type="entry name" value="VTC_sf"/>
</dbReference>
<keyword evidence="3" id="KW-1185">Reference proteome</keyword>
<name>A0A1M5WAK2_9FIRM</name>
<protein>
    <submittedName>
        <fullName evidence="2">VTC domain-containing protein</fullName>
    </submittedName>
</protein>
<proteinExistence type="predicted"/>
<dbReference type="RefSeq" id="WP_199228886.1">
    <property type="nucleotide sequence ID" value="NZ_FQXR01000005.1"/>
</dbReference>
<dbReference type="EMBL" id="FQXR01000005">
    <property type="protein sequence ID" value="SHH84522.1"/>
    <property type="molecule type" value="Genomic_DNA"/>
</dbReference>
<dbReference type="AlphaFoldDB" id="A0A1M5WAK2"/>
<dbReference type="InterPro" id="IPR018966">
    <property type="entry name" value="VTC_domain"/>
</dbReference>
<dbReference type="Pfam" id="PF09359">
    <property type="entry name" value="VTC"/>
    <property type="match status" value="1"/>
</dbReference>
<reference evidence="2 3" key="1">
    <citation type="submission" date="2016-11" db="EMBL/GenBank/DDBJ databases">
        <authorList>
            <person name="Jaros S."/>
            <person name="Januszkiewicz K."/>
            <person name="Wedrychowicz H."/>
        </authorList>
    </citation>
    <scope>NUCLEOTIDE SEQUENCE [LARGE SCALE GENOMIC DNA]</scope>
    <source>
        <strain evidence="2 3">DSM 13106</strain>
    </source>
</reference>
<dbReference type="STRING" id="1123281.SAMN02745180_01148"/>
<dbReference type="GO" id="GO:0006799">
    <property type="term" value="P:polyphosphate biosynthetic process"/>
    <property type="evidence" value="ECO:0007669"/>
    <property type="project" value="UniProtKB-ARBA"/>
</dbReference>
<evidence type="ECO:0000313" key="3">
    <source>
        <dbReference type="Proteomes" id="UP000184389"/>
    </source>
</evidence>
<sequence length="227" mass="26916">MKIKFRHEYKTHINLGDYYIIRSKVKQIMKLDKHAKENSQYSIRSIYFDDLNDTALFEKIFGVNRREKFRIRFYNGDTSFIRLEKKMKNNGLTSKLNTRLTKDECIKIISGEIDWLKYSDKELLNELYIKMKNGLYRPKTIVDYIREAYIYPIGNVRVTFDSSIRSGLFSTDIFDERLPTMEVLEPNKLILEVKYDEFLPDIIADIIQTGERKPKAASKYALCRTFG</sequence>
<evidence type="ECO:0000313" key="2">
    <source>
        <dbReference type="EMBL" id="SHH84522.1"/>
    </source>
</evidence>